<keyword evidence="3" id="KW-1185">Reference proteome</keyword>
<dbReference type="Proteomes" id="UP001456524">
    <property type="component" value="Unassembled WGS sequence"/>
</dbReference>
<sequence>MASMPTPTSCPNFEEHHSNRQSAAEEFREVVSSEPSASDTKALEAHLRKQFHSAEKLIHLLHIEIDDRREINELDIEKIWYLSDAIAGTIQLLDELVKDSENIKQFLERHRELARRHYKKEARSIRWKACRDAVFEFCGLTAFIADVKTKMGKEDETKDKGRISVQDEYSVKFDTAAEYGTNNLAAEHGTNNLGASRNIHANNENLNSRDPVYNHALHFPDKLNHNCENQTSTNTCEGLVKRDTVPSSSSGRANEFDRALQVINKSAIQIARHHGELKKKLADLTAGKWQVGFRKDLRERGDMPFSPA</sequence>
<feature type="compositionally biased region" description="Polar residues" evidence="1">
    <location>
        <begin position="1"/>
        <end position="11"/>
    </location>
</feature>
<name>A0ABR1XRI2_9PEZI</name>
<evidence type="ECO:0000313" key="2">
    <source>
        <dbReference type="EMBL" id="KAK8164239.1"/>
    </source>
</evidence>
<gene>
    <name evidence="2" type="ORF">IWX90DRAFT_505234</name>
</gene>
<accession>A0ABR1XRI2</accession>
<reference evidence="2 3" key="1">
    <citation type="journal article" date="2022" name="G3 (Bethesda)">
        <title>Enemy or ally: a genomic approach to elucidate the lifestyle of Phyllosticta citrichinaensis.</title>
        <authorList>
            <person name="Buijs V.A."/>
            <person name="Groenewald J.Z."/>
            <person name="Haridas S."/>
            <person name="LaButti K.M."/>
            <person name="Lipzen A."/>
            <person name="Martin F.M."/>
            <person name="Barry K."/>
            <person name="Grigoriev I.V."/>
            <person name="Crous P.W."/>
            <person name="Seidl M.F."/>
        </authorList>
    </citation>
    <scope>NUCLEOTIDE SEQUENCE [LARGE SCALE GENOMIC DNA]</scope>
    <source>
        <strain evidence="2 3">CBS 129764</strain>
    </source>
</reference>
<evidence type="ECO:0000256" key="1">
    <source>
        <dbReference type="SAM" id="MobiDB-lite"/>
    </source>
</evidence>
<protein>
    <submittedName>
        <fullName evidence="2">Uncharacterized protein</fullName>
    </submittedName>
</protein>
<dbReference type="EMBL" id="JBBWUH010000006">
    <property type="protein sequence ID" value="KAK8164239.1"/>
    <property type="molecule type" value="Genomic_DNA"/>
</dbReference>
<evidence type="ECO:0000313" key="3">
    <source>
        <dbReference type="Proteomes" id="UP001456524"/>
    </source>
</evidence>
<organism evidence="2 3">
    <name type="scientific">Phyllosticta citrichinensis</name>
    <dbReference type="NCBI Taxonomy" id="1130410"/>
    <lineage>
        <taxon>Eukaryota</taxon>
        <taxon>Fungi</taxon>
        <taxon>Dikarya</taxon>
        <taxon>Ascomycota</taxon>
        <taxon>Pezizomycotina</taxon>
        <taxon>Dothideomycetes</taxon>
        <taxon>Dothideomycetes incertae sedis</taxon>
        <taxon>Botryosphaeriales</taxon>
        <taxon>Phyllostictaceae</taxon>
        <taxon>Phyllosticta</taxon>
    </lineage>
</organism>
<comment type="caution">
    <text evidence="2">The sequence shown here is derived from an EMBL/GenBank/DDBJ whole genome shotgun (WGS) entry which is preliminary data.</text>
</comment>
<feature type="region of interest" description="Disordered" evidence="1">
    <location>
        <begin position="1"/>
        <end position="38"/>
    </location>
</feature>
<feature type="compositionally biased region" description="Basic and acidic residues" evidence="1">
    <location>
        <begin position="13"/>
        <end position="31"/>
    </location>
</feature>
<proteinExistence type="predicted"/>